<evidence type="ECO:0000313" key="4">
    <source>
        <dbReference type="WBParaSite" id="GPUH_0002116001-mRNA-1"/>
    </source>
</evidence>
<feature type="compositionally biased region" description="Polar residues" evidence="1">
    <location>
        <begin position="95"/>
        <end position="108"/>
    </location>
</feature>
<reference evidence="4" key="1">
    <citation type="submission" date="2016-06" db="UniProtKB">
        <authorList>
            <consortium name="WormBaseParasite"/>
        </authorList>
    </citation>
    <scope>IDENTIFICATION</scope>
</reference>
<proteinExistence type="predicted"/>
<dbReference type="WBParaSite" id="GPUH_0002116001-mRNA-1">
    <property type="protein sequence ID" value="GPUH_0002116001-mRNA-1"/>
    <property type="gene ID" value="GPUH_0002116001"/>
</dbReference>
<accession>A0A183EJJ4</accession>
<evidence type="ECO:0000313" key="3">
    <source>
        <dbReference type="Proteomes" id="UP000271098"/>
    </source>
</evidence>
<name>A0A183EJJ4_9BILA</name>
<protein>
    <submittedName>
        <fullName evidence="4">Zinc finger protein</fullName>
    </submittedName>
</protein>
<keyword evidence="3" id="KW-1185">Reference proteome</keyword>
<feature type="compositionally biased region" description="Acidic residues" evidence="1">
    <location>
        <begin position="64"/>
        <end position="74"/>
    </location>
</feature>
<evidence type="ECO:0000313" key="2">
    <source>
        <dbReference type="EMBL" id="VDN37567.1"/>
    </source>
</evidence>
<evidence type="ECO:0000256" key="1">
    <source>
        <dbReference type="SAM" id="MobiDB-lite"/>
    </source>
</evidence>
<organism evidence="4">
    <name type="scientific">Gongylonema pulchrum</name>
    <dbReference type="NCBI Taxonomy" id="637853"/>
    <lineage>
        <taxon>Eukaryota</taxon>
        <taxon>Metazoa</taxon>
        <taxon>Ecdysozoa</taxon>
        <taxon>Nematoda</taxon>
        <taxon>Chromadorea</taxon>
        <taxon>Rhabditida</taxon>
        <taxon>Spirurina</taxon>
        <taxon>Spiruromorpha</taxon>
        <taxon>Spiruroidea</taxon>
        <taxon>Gongylonematidae</taxon>
        <taxon>Gongylonema</taxon>
    </lineage>
</organism>
<sequence>MSENLQFVQSLSGGESRNNLLGEMFEVCTKQDEPVVSSTSSPPSIENPADIPLLVANATLQNAAEEEVESEVNDVEMKTDASTQTDLDEGFKAPSSCTSLCKSPSHVSGLSARH</sequence>
<feature type="region of interest" description="Disordered" evidence="1">
    <location>
        <begin position="63"/>
        <end position="114"/>
    </location>
</feature>
<reference evidence="2 3" key="2">
    <citation type="submission" date="2018-11" db="EMBL/GenBank/DDBJ databases">
        <authorList>
            <consortium name="Pathogen Informatics"/>
        </authorList>
    </citation>
    <scope>NUCLEOTIDE SEQUENCE [LARGE SCALE GENOMIC DNA]</scope>
</reference>
<gene>
    <name evidence="2" type="ORF">GPUH_LOCUS21134</name>
</gene>
<dbReference type="Proteomes" id="UP000271098">
    <property type="component" value="Unassembled WGS sequence"/>
</dbReference>
<dbReference type="EMBL" id="UYRT01091904">
    <property type="protein sequence ID" value="VDN37567.1"/>
    <property type="molecule type" value="Genomic_DNA"/>
</dbReference>
<dbReference type="AlphaFoldDB" id="A0A183EJJ4"/>